<evidence type="ECO:0000313" key="3">
    <source>
        <dbReference type="Proteomes" id="UP000299102"/>
    </source>
</evidence>
<evidence type="ECO:0000313" key="2">
    <source>
        <dbReference type="EMBL" id="GBP46242.1"/>
    </source>
</evidence>
<protein>
    <submittedName>
        <fullName evidence="2">Uncharacterized protein</fullName>
    </submittedName>
</protein>
<proteinExistence type="predicted"/>
<dbReference type="Proteomes" id="UP000299102">
    <property type="component" value="Unassembled WGS sequence"/>
</dbReference>
<dbReference type="AlphaFoldDB" id="A0A4C1W6R8"/>
<sequence>MPRALYACTRKKKPKEPHKSHRPFVPSHYASERGMHSGGTGSMVSGGLHVGLPTFIRRNRVYLITKEVKEATLEAISDEWGGNCGESESKGGGGEAPYAPTTHPAGQRIHLVKCLNNCNEI</sequence>
<reference evidence="2 3" key="1">
    <citation type="journal article" date="2019" name="Commun. Biol.">
        <title>The bagworm genome reveals a unique fibroin gene that provides high tensile strength.</title>
        <authorList>
            <person name="Kono N."/>
            <person name="Nakamura H."/>
            <person name="Ohtoshi R."/>
            <person name="Tomita M."/>
            <person name="Numata K."/>
            <person name="Arakawa K."/>
        </authorList>
    </citation>
    <scope>NUCLEOTIDE SEQUENCE [LARGE SCALE GENOMIC DNA]</scope>
</reference>
<feature type="compositionally biased region" description="Basic residues" evidence="1">
    <location>
        <begin position="9"/>
        <end position="22"/>
    </location>
</feature>
<feature type="region of interest" description="Disordered" evidence="1">
    <location>
        <begin position="1"/>
        <end position="42"/>
    </location>
</feature>
<organism evidence="2 3">
    <name type="scientific">Eumeta variegata</name>
    <name type="common">Bagworm moth</name>
    <name type="synonym">Eumeta japonica</name>
    <dbReference type="NCBI Taxonomy" id="151549"/>
    <lineage>
        <taxon>Eukaryota</taxon>
        <taxon>Metazoa</taxon>
        <taxon>Ecdysozoa</taxon>
        <taxon>Arthropoda</taxon>
        <taxon>Hexapoda</taxon>
        <taxon>Insecta</taxon>
        <taxon>Pterygota</taxon>
        <taxon>Neoptera</taxon>
        <taxon>Endopterygota</taxon>
        <taxon>Lepidoptera</taxon>
        <taxon>Glossata</taxon>
        <taxon>Ditrysia</taxon>
        <taxon>Tineoidea</taxon>
        <taxon>Psychidae</taxon>
        <taxon>Oiketicinae</taxon>
        <taxon>Eumeta</taxon>
    </lineage>
</organism>
<name>A0A4C1W6R8_EUMVA</name>
<comment type="caution">
    <text evidence="2">The sequence shown here is derived from an EMBL/GenBank/DDBJ whole genome shotgun (WGS) entry which is preliminary data.</text>
</comment>
<keyword evidence="3" id="KW-1185">Reference proteome</keyword>
<evidence type="ECO:0000256" key="1">
    <source>
        <dbReference type="SAM" id="MobiDB-lite"/>
    </source>
</evidence>
<dbReference type="EMBL" id="BGZK01000480">
    <property type="protein sequence ID" value="GBP46242.1"/>
    <property type="molecule type" value="Genomic_DNA"/>
</dbReference>
<feature type="region of interest" description="Disordered" evidence="1">
    <location>
        <begin position="79"/>
        <end position="104"/>
    </location>
</feature>
<accession>A0A4C1W6R8</accession>
<gene>
    <name evidence="2" type="ORF">EVAR_30371_1</name>
</gene>